<protein>
    <submittedName>
        <fullName evidence="2">FoxB</fullName>
    </submittedName>
</protein>
<proteinExistence type="evidence at transcript level"/>
<accession>J7HEK6</accession>
<feature type="compositionally biased region" description="Low complexity" evidence="1">
    <location>
        <begin position="46"/>
        <end position="65"/>
    </location>
</feature>
<feature type="region of interest" description="Disordered" evidence="1">
    <location>
        <begin position="46"/>
        <end position="69"/>
    </location>
</feature>
<feature type="non-terminal residue" evidence="2">
    <location>
        <position position="1"/>
    </location>
</feature>
<evidence type="ECO:0000256" key="1">
    <source>
        <dbReference type="SAM" id="MobiDB-lite"/>
    </source>
</evidence>
<reference evidence="2" key="1">
    <citation type="submission" date="2012-06" db="EMBL/GenBank/DDBJ databases">
        <title>Sequencing and analysis of the gastrula transcriptome of the brittle star Ophiocoma wendtii.</title>
        <authorList>
            <person name="Livingston B.T."/>
        </authorList>
    </citation>
    <scope>NUCLEOTIDE SEQUENCE</scope>
</reference>
<dbReference type="AlphaFoldDB" id="J7HEK6"/>
<name>J7HEK6_9ECHI</name>
<organism evidence="2">
    <name type="scientific">Ophiomastix wendtii</name>
    <dbReference type="NCBI Taxonomy" id="7623"/>
    <lineage>
        <taxon>Eukaryota</taxon>
        <taxon>Metazoa</taxon>
        <taxon>Echinodermata</taxon>
        <taxon>Eleutherozoa</taxon>
        <taxon>Asterozoa</taxon>
        <taxon>Ophiuroidea</taxon>
        <taxon>Myophiuroidea</taxon>
        <taxon>Metophiurida</taxon>
        <taxon>Ophintegrida</taxon>
        <taxon>Amphilepidida</taxon>
        <taxon>Ophiurina</taxon>
        <taxon>Gnathophiurina</taxon>
        <taxon>Ophiactoidea</taxon>
        <taxon>Ophiocomidae</taxon>
        <taxon>Ophiomastix</taxon>
    </lineage>
</organism>
<evidence type="ECO:0000313" key="2">
    <source>
        <dbReference type="EMBL" id="AFP99084.1"/>
    </source>
</evidence>
<dbReference type="EMBL" id="JX160087">
    <property type="protein sequence ID" value="AFP99084.1"/>
    <property type="molecule type" value="mRNA"/>
</dbReference>
<feature type="non-terminal residue" evidence="2">
    <location>
        <position position="85"/>
    </location>
</feature>
<sequence>NMQIKQIDSAKIFQEQAKIGMPPFSHLGSLSPYALPPISPPPRIPISPVASLPASSPTSTTSPTLKQPFTIENIIKPDFKPSSNP</sequence>